<evidence type="ECO:0000313" key="2">
    <source>
        <dbReference type="Proteomes" id="UP000266673"/>
    </source>
</evidence>
<dbReference type="EMBL" id="QKWP01000073">
    <property type="protein sequence ID" value="RIB28211.1"/>
    <property type="molecule type" value="Genomic_DNA"/>
</dbReference>
<sequence>MADTNSVNTGLFPLRIGQKIAVELNGRQFKTRIIQENSIPKYCCESQEISGLVENLATNAVSKLYQSIFHVASKFSGSLLLDHNKELIMQELLLNIPFHPFKIEYNNHQI</sequence>
<proteinExistence type="predicted"/>
<comment type="caution">
    <text evidence="1">The sequence shown here is derived from an EMBL/GenBank/DDBJ whole genome shotgun (WGS) entry which is preliminary data.</text>
</comment>
<protein>
    <submittedName>
        <fullName evidence="1">Uncharacterized protein</fullName>
    </submittedName>
</protein>
<name>A0A397W2A6_9GLOM</name>
<organism evidence="1 2">
    <name type="scientific">Gigaspora rosea</name>
    <dbReference type="NCBI Taxonomy" id="44941"/>
    <lineage>
        <taxon>Eukaryota</taxon>
        <taxon>Fungi</taxon>
        <taxon>Fungi incertae sedis</taxon>
        <taxon>Mucoromycota</taxon>
        <taxon>Glomeromycotina</taxon>
        <taxon>Glomeromycetes</taxon>
        <taxon>Diversisporales</taxon>
        <taxon>Gigasporaceae</taxon>
        <taxon>Gigaspora</taxon>
    </lineage>
</organism>
<evidence type="ECO:0000313" key="1">
    <source>
        <dbReference type="EMBL" id="RIB28211.1"/>
    </source>
</evidence>
<dbReference type="OrthoDB" id="2445879at2759"/>
<dbReference type="Proteomes" id="UP000266673">
    <property type="component" value="Unassembled WGS sequence"/>
</dbReference>
<reference evidence="1 2" key="1">
    <citation type="submission" date="2018-06" db="EMBL/GenBank/DDBJ databases">
        <title>Comparative genomics reveals the genomic features of Rhizophagus irregularis, R. cerebriforme, R. diaphanum and Gigaspora rosea, and their symbiotic lifestyle signature.</title>
        <authorList>
            <person name="Morin E."/>
            <person name="San Clemente H."/>
            <person name="Chen E.C.H."/>
            <person name="De La Providencia I."/>
            <person name="Hainaut M."/>
            <person name="Kuo A."/>
            <person name="Kohler A."/>
            <person name="Murat C."/>
            <person name="Tang N."/>
            <person name="Roy S."/>
            <person name="Loubradou J."/>
            <person name="Henrissat B."/>
            <person name="Grigoriev I.V."/>
            <person name="Corradi N."/>
            <person name="Roux C."/>
            <person name="Martin F.M."/>
        </authorList>
    </citation>
    <scope>NUCLEOTIDE SEQUENCE [LARGE SCALE GENOMIC DNA]</scope>
    <source>
        <strain evidence="1 2">DAOM 194757</strain>
    </source>
</reference>
<gene>
    <name evidence="1" type="ORF">C2G38_2158534</name>
</gene>
<accession>A0A397W2A6</accession>
<dbReference type="AlphaFoldDB" id="A0A397W2A6"/>
<keyword evidence="2" id="KW-1185">Reference proteome</keyword>